<dbReference type="Pfam" id="PF00675">
    <property type="entry name" value="Peptidase_M16"/>
    <property type="match status" value="1"/>
</dbReference>
<dbReference type="PANTHER" id="PTHR43690">
    <property type="entry name" value="NARDILYSIN"/>
    <property type="match status" value="1"/>
</dbReference>
<evidence type="ECO:0000256" key="3">
    <source>
        <dbReference type="ARBA" id="ARBA00022801"/>
    </source>
</evidence>
<name>A0A921EM31_9ACTN</name>
<comment type="similarity">
    <text evidence="1">Belongs to the peptidase M16 family.</text>
</comment>
<proteinExistence type="inferred from homology"/>
<evidence type="ECO:0000313" key="8">
    <source>
        <dbReference type="EMBL" id="HJE50487.1"/>
    </source>
</evidence>
<keyword evidence="4" id="KW-0862">Zinc</keyword>
<feature type="domain" description="Peptidase M16 C-terminal" evidence="7">
    <location>
        <begin position="177"/>
        <end position="353"/>
    </location>
</feature>
<accession>A0A921EM31</accession>
<comment type="caution">
    <text evidence="8">The sequence shown here is derived from an EMBL/GenBank/DDBJ whole genome shotgun (WGS) entry which is preliminary data.</text>
</comment>
<evidence type="ECO:0000259" key="6">
    <source>
        <dbReference type="Pfam" id="PF00675"/>
    </source>
</evidence>
<evidence type="ECO:0000256" key="5">
    <source>
        <dbReference type="ARBA" id="ARBA00023049"/>
    </source>
</evidence>
<dbReference type="InterPro" id="IPR007863">
    <property type="entry name" value="Peptidase_M16_C"/>
</dbReference>
<dbReference type="GO" id="GO:0008237">
    <property type="term" value="F:metallopeptidase activity"/>
    <property type="evidence" value="ECO:0007669"/>
    <property type="project" value="UniProtKB-KW"/>
</dbReference>
<dbReference type="Gene3D" id="3.30.830.10">
    <property type="entry name" value="Metalloenzyme, LuxS/M16 peptidase-like"/>
    <property type="match status" value="2"/>
</dbReference>
<protein>
    <submittedName>
        <fullName evidence="8">Insulinase family protein</fullName>
    </submittedName>
</protein>
<dbReference type="InterPro" id="IPR011249">
    <property type="entry name" value="Metalloenz_LuxS/M16"/>
</dbReference>
<dbReference type="Proteomes" id="UP000712713">
    <property type="component" value="Unassembled WGS sequence"/>
</dbReference>
<dbReference type="GO" id="GO:0046872">
    <property type="term" value="F:metal ion binding"/>
    <property type="evidence" value="ECO:0007669"/>
    <property type="project" value="InterPro"/>
</dbReference>
<dbReference type="InterPro" id="IPR011765">
    <property type="entry name" value="Pept_M16_N"/>
</dbReference>
<organism evidence="8 9">
    <name type="scientific">Tessaracoccus flavescens</name>
    <dbReference type="NCBI Taxonomy" id="399497"/>
    <lineage>
        <taxon>Bacteria</taxon>
        <taxon>Bacillati</taxon>
        <taxon>Actinomycetota</taxon>
        <taxon>Actinomycetes</taxon>
        <taxon>Propionibacteriales</taxon>
        <taxon>Propionibacteriaceae</taxon>
        <taxon>Tessaracoccus</taxon>
    </lineage>
</organism>
<evidence type="ECO:0000256" key="2">
    <source>
        <dbReference type="ARBA" id="ARBA00022670"/>
    </source>
</evidence>
<feature type="domain" description="Peptidase M16 N-terminal" evidence="6">
    <location>
        <begin position="29"/>
        <end position="155"/>
    </location>
</feature>
<dbReference type="AlphaFoldDB" id="A0A921EM31"/>
<dbReference type="GO" id="GO:0006508">
    <property type="term" value="P:proteolysis"/>
    <property type="evidence" value="ECO:0007669"/>
    <property type="project" value="UniProtKB-KW"/>
</dbReference>
<dbReference type="InterPro" id="IPR050626">
    <property type="entry name" value="Peptidase_M16"/>
</dbReference>
<keyword evidence="2" id="KW-0645">Protease</keyword>
<dbReference type="SUPFAM" id="SSF63411">
    <property type="entry name" value="LuxS/MPP-like metallohydrolase"/>
    <property type="match status" value="2"/>
</dbReference>
<dbReference type="Pfam" id="PF05193">
    <property type="entry name" value="Peptidase_M16_C"/>
    <property type="match status" value="1"/>
</dbReference>
<reference evidence="8" key="2">
    <citation type="submission" date="2021-09" db="EMBL/GenBank/DDBJ databases">
        <authorList>
            <person name="Gilroy R."/>
        </authorList>
    </citation>
    <scope>NUCLEOTIDE SEQUENCE</scope>
    <source>
        <strain evidence="8">ChiGjej3B3-7470</strain>
    </source>
</reference>
<dbReference type="EMBL" id="DYZF01000017">
    <property type="protein sequence ID" value="HJE50487.1"/>
    <property type="molecule type" value="Genomic_DNA"/>
</dbReference>
<reference evidence="8" key="1">
    <citation type="journal article" date="2021" name="PeerJ">
        <title>Extensive microbial diversity within the chicken gut microbiome revealed by metagenomics and culture.</title>
        <authorList>
            <person name="Gilroy R."/>
            <person name="Ravi A."/>
            <person name="Getino M."/>
            <person name="Pursley I."/>
            <person name="Horton D.L."/>
            <person name="Alikhan N.F."/>
            <person name="Baker D."/>
            <person name="Gharbi K."/>
            <person name="Hall N."/>
            <person name="Watson M."/>
            <person name="Adriaenssens E.M."/>
            <person name="Foster-Nyarko E."/>
            <person name="Jarju S."/>
            <person name="Secka A."/>
            <person name="Antonio M."/>
            <person name="Oren A."/>
            <person name="Chaudhuri R.R."/>
            <person name="La Ragione R."/>
            <person name="Hildebrand F."/>
            <person name="Pallen M.J."/>
        </authorList>
    </citation>
    <scope>NUCLEOTIDE SEQUENCE</scope>
    <source>
        <strain evidence="8">ChiGjej3B3-7470</strain>
    </source>
</reference>
<sequence length="425" mass="46191">MSDSELHYELTRAHLDNGLEIVVAPDFAAPGVAVNLWVEVGSADEQIDKSGFAHLFEHLMFQGSANVASGEHMATIEALGGSVNATTSSDRTNYFETVPGGALDLALWLEADRFASLAITPENFEAQREVVKEEKRQRYDNQPYGDLLELLIAQHFSPEHPYGHLTIGSMEDLDAASLDDVASFFHTWYRPSNTRLVVCGPVGADEALTLVEKHFGSLSAAPRPAERNFSSAKPLEPQRTLVTRPVPHSLSYLSWDAPPAADHDFVALDLTLGILTDGTASRLHRALVKDRPLAHEVHASALPHRSSTSIVTILGRPAEGVSLEALDDAILSAIATLAEHGPTPDELQRAVAQFEREYLWALATTSGRADAINDLWLTHGDPAYVNRHLSDVFAVTAEEIQASAARWLTAAGAHHLHYRAEGDAS</sequence>
<evidence type="ECO:0000256" key="4">
    <source>
        <dbReference type="ARBA" id="ARBA00022833"/>
    </source>
</evidence>
<dbReference type="PANTHER" id="PTHR43690:SF17">
    <property type="entry name" value="PROTEIN YHJJ"/>
    <property type="match status" value="1"/>
</dbReference>
<keyword evidence="3" id="KW-0378">Hydrolase</keyword>
<keyword evidence="5" id="KW-0482">Metalloprotease</keyword>
<evidence type="ECO:0000313" key="9">
    <source>
        <dbReference type="Proteomes" id="UP000712713"/>
    </source>
</evidence>
<evidence type="ECO:0000256" key="1">
    <source>
        <dbReference type="ARBA" id="ARBA00007261"/>
    </source>
</evidence>
<gene>
    <name evidence="8" type="ORF">K8V15_00630</name>
</gene>
<evidence type="ECO:0000259" key="7">
    <source>
        <dbReference type="Pfam" id="PF05193"/>
    </source>
</evidence>